<evidence type="ECO:0000313" key="1">
    <source>
        <dbReference type="EMBL" id="AHV95338.1"/>
    </source>
</evidence>
<dbReference type="KEGG" id="psab:PSAB_02010"/>
<evidence type="ECO:0000313" key="2">
    <source>
        <dbReference type="Proteomes" id="UP000019772"/>
    </source>
</evidence>
<protein>
    <submittedName>
        <fullName evidence="1">Uncharacterized protein</fullName>
    </submittedName>
</protein>
<dbReference type="EMBL" id="CP004078">
    <property type="protein sequence ID" value="AHV95338.1"/>
    <property type="molecule type" value="Genomic_DNA"/>
</dbReference>
<dbReference type="Proteomes" id="UP000019772">
    <property type="component" value="Chromosome"/>
</dbReference>
<reference evidence="1 2" key="1">
    <citation type="journal article" date="2014" name="PLoS Genet.">
        <title>Comparative Genomic Analysis of N2-Fixing and Non-N2-Fixing Paenibacillus spp.: Organization, Evolution and Expression of the Nitrogen Fixation Genes.</title>
        <authorList>
            <person name="Xie J.B."/>
            <person name="Du Z."/>
            <person name="Bai L."/>
            <person name="Tian C."/>
            <person name="Zhang Y."/>
            <person name="Xie J.Y."/>
            <person name="Wang T."/>
            <person name="Liu X."/>
            <person name="Chen X."/>
            <person name="Cheng Q."/>
            <person name="Chen S."/>
            <person name="Li J."/>
        </authorList>
    </citation>
    <scope>NUCLEOTIDE SEQUENCE [LARGE SCALE GENOMIC DNA]</scope>
    <source>
        <strain evidence="1 2">T27</strain>
    </source>
</reference>
<organism evidence="1 2">
    <name type="scientific">Paenibacillus sabinae T27</name>
    <dbReference type="NCBI Taxonomy" id="1268072"/>
    <lineage>
        <taxon>Bacteria</taxon>
        <taxon>Bacillati</taxon>
        <taxon>Bacillota</taxon>
        <taxon>Bacilli</taxon>
        <taxon>Bacillales</taxon>
        <taxon>Paenibacillaceae</taxon>
        <taxon>Paenibacillus</taxon>
    </lineage>
</organism>
<dbReference type="STRING" id="1268072.PSAB_02010"/>
<name>X4ZSF9_9BACL</name>
<dbReference type="AlphaFoldDB" id="X4ZSF9"/>
<proteinExistence type="predicted"/>
<sequence>MPRGGSRFAGKVLILYLFLQMQSSEFQKKVLSPSYTKKPGFKNISAYFAVRKSGHRRIYGKLSDFQLNKFVMPGRA</sequence>
<gene>
    <name evidence="1" type="ORF">PSAB_02010</name>
</gene>
<dbReference type="HOGENOM" id="CLU_2651095_0_0_9"/>
<accession>X4ZSF9</accession>
<keyword evidence="2" id="KW-1185">Reference proteome</keyword>